<evidence type="ECO:0000256" key="3">
    <source>
        <dbReference type="ARBA" id="ARBA00012516"/>
    </source>
</evidence>
<feature type="chain" id="PRO_5018726919" description="cathepsin X" evidence="11">
    <location>
        <begin position="20"/>
        <end position="319"/>
    </location>
</feature>
<dbReference type="Proteomes" id="UP000290189">
    <property type="component" value="Unassembled WGS sequence"/>
</dbReference>
<comment type="similarity">
    <text evidence="2">Belongs to the peptidase C1 family.</text>
</comment>
<dbReference type="SUPFAM" id="SSF54001">
    <property type="entry name" value="Cysteine proteinases"/>
    <property type="match status" value="1"/>
</dbReference>
<evidence type="ECO:0000256" key="6">
    <source>
        <dbReference type="ARBA" id="ARBA00022801"/>
    </source>
</evidence>
<keyword evidence="13" id="KW-0496">Mitochondrion</keyword>
<sequence length="319" mass="35780">MNATMSVLLVLLLLTVALAYKSELRQMPGRRVPSVVRSALPHEYISPGDLPETWDWRNVSGVNYVTKDLNQHIPQYCGSCWAHGALSALADRIKIRRQARFPDINLSVQVVLNCGTHIAGSCDGGDAGGAYEYVHENGVPEETCQQYKAIDDECTPMNQCRNCSPDPNVCFPVDKDEYPQWFVDEYGSVDGEHRMMAEIYARGPIPCQVDATPLEDYKGGILVASEEFNEPNHIIAVSGWGVDPITKQKYWIVRNSWGTYWGEHGWFRVVRGINNIIIESGCNWATPLMKSDDDINVRFDVQQHRSTISMPGLDLTQTS</sequence>
<dbReference type="Gene3D" id="3.90.70.10">
    <property type="entry name" value="Cysteine proteinases"/>
    <property type="match status" value="1"/>
</dbReference>
<dbReference type="CDD" id="cd02698">
    <property type="entry name" value="Peptidase_C1A_CathepsinX"/>
    <property type="match status" value="1"/>
</dbReference>
<feature type="signal peptide" evidence="11">
    <location>
        <begin position="1"/>
        <end position="19"/>
    </location>
</feature>
<keyword evidence="7" id="KW-0788">Thiol protease</keyword>
<dbReference type="FunFam" id="3.90.70.10:FF:000117">
    <property type="entry name" value="Probable papain cysteine protease"/>
    <property type="match status" value="1"/>
</dbReference>
<dbReference type="SMART" id="SM00645">
    <property type="entry name" value="Pept_C1"/>
    <property type="match status" value="1"/>
</dbReference>
<keyword evidence="5 11" id="KW-0732">Signal</keyword>
<keyword evidence="6" id="KW-0378">Hydrolase</keyword>
<protein>
    <recommendedName>
        <fullName evidence="3">cathepsin X</fullName>
        <ecNumber evidence="3">3.4.18.1</ecNumber>
    </recommendedName>
</protein>
<evidence type="ECO:0000256" key="1">
    <source>
        <dbReference type="ARBA" id="ARBA00001594"/>
    </source>
</evidence>
<accession>A0A3P3YAG2</accession>
<evidence type="ECO:0000256" key="11">
    <source>
        <dbReference type="SAM" id="SignalP"/>
    </source>
</evidence>
<dbReference type="InterPro" id="IPR038765">
    <property type="entry name" value="Papain-like_cys_pep_sf"/>
</dbReference>
<evidence type="ECO:0000256" key="9">
    <source>
        <dbReference type="ARBA" id="ARBA00023157"/>
    </source>
</evidence>
<keyword evidence="10" id="KW-0325">Glycoprotein</keyword>
<proteinExistence type="inferred from homology"/>
<dbReference type="EMBL" id="OVEO01000007">
    <property type="protein sequence ID" value="SPQ97157.1"/>
    <property type="molecule type" value="Genomic_DNA"/>
</dbReference>
<organism evidence="13 14">
    <name type="scientific">Plasmodiophora brassicae</name>
    <name type="common">Clubroot disease agent</name>
    <dbReference type="NCBI Taxonomy" id="37360"/>
    <lineage>
        <taxon>Eukaryota</taxon>
        <taxon>Sar</taxon>
        <taxon>Rhizaria</taxon>
        <taxon>Endomyxa</taxon>
        <taxon>Phytomyxea</taxon>
        <taxon>Plasmodiophorida</taxon>
        <taxon>Plasmodiophoridae</taxon>
        <taxon>Plasmodiophora</taxon>
    </lineage>
</organism>
<dbReference type="PROSITE" id="PS00640">
    <property type="entry name" value="THIOL_PROTEASE_ASN"/>
    <property type="match status" value="1"/>
</dbReference>
<reference evidence="13 14" key="1">
    <citation type="submission" date="2018-03" db="EMBL/GenBank/DDBJ databases">
        <authorList>
            <person name="Fogelqvist J."/>
        </authorList>
    </citation>
    <scope>NUCLEOTIDE SEQUENCE [LARGE SCALE GENOMIC DNA]</scope>
</reference>
<comment type="catalytic activity">
    <reaction evidence="1">
        <text>Release of C-terminal amino acid residues with broad specificity, but lacks action on C-terminal proline. Shows weak endopeptidase activity.</text>
        <dbReference type="EC" id="3.4.18.1"/>
    </reaction>
</comment>
<keyword evidence="4" id="KW-0645">Protease</keyword>
<dbReference type="InterPro" id="IPR033157">
    <property type="entry name" value="CTSZ"/>
</dbReference>
<dbReference type="AlphaFoldDB" id="A0A3P3YAG2"/>
<keyword evidence="9" id="KW-1015">Disulfide bond</keyword>
<dbReference type="GO" id="GO:0006508">
    <property type="term" value="P:proteolysis"/>
    <property type="evidence" value="ECO:0007669"/>
    <property type="project" value="UniProtKB-KW"/>
</dbReference>
<geneLocation type="mitochondrion" evidence="13"/>
<gene>
    <name evidence="13" type="ORF">PLBR_LOCUS4372</name>
</gene>
<evidence type="ECO:0000256" key="2">
    <source>
        <dbReference type="ARBA" id="ARBA00008455"/>
    </source>
</evidence>
<dbReference type="InterPro" id="IPR000668">
    <property type="entry name" value="Peptidase_C1A_C"/>
</dbReference>
<keyword evidence="8" id="KW-0865">Zymogen</keyword>
<evidence type="ECO:0000256" key="5">
    <source>
        <dbReference type="ARBA" id="ARBA00022729"/>
    </source>
</evidence>
<evidence type="ECO:0000256" key="4">
    <source>
        <dbReference type="ARBA" id="ARBA00022670"/>
    </source>
</evidence>
<dbReference type="Pfam" id="PF00112">
    <property type="entry name" value="Peptidase_C1"/>
    <property type="match status" value="1"/>
</dbReference>
<evidence type="ECO:0000256" key="7">
    <source>
        <dbReference type="ARBA" id="ARBA00022807"/>
    </source>
</evidence>
<evidence type="ECO:0000256" key="8">
    <source>
        <dbReference type="ARBA" id="ARBA00023145"/>
    </source>
</evidence>
<dbReference type="InterPro" id="IPR025661">
    <property type="entry name" value="Pept_asp_AS"/>
</dbReference>
<evidence type="ECO:0000259" key="12">
    <source>
        <dbReference type="SMART" id="SM00645"/>
    </source>
</evidence>
<evidence type="ECO:0000313" key="13">
    <source>
        <dbReference type="EMBL" id="SPQ97157.1"/>
    </source>
</evidence>
<dbReference type="PANTHER" id="PTHR12411">
    <property type="entry name" value="CYSTEINE PROTEASE FAMILY C1-RELATED"/>
    <property type="match status" value="1"/>
</dbReference>
<evidence type="ECO:0000313" key="14">
    <source>
        <dbReference type="Proteomes" id="UP000290189"/>
    </source>
</evidence>
<dbReference type="EC" id="3.4.18.1" evidence="3"/>
<dbReference type="InterPro" id="IPR013128">
    <property type="entry name" value="Peptidase_C1A"/>
</dbReference>
<feature type="domain" description="Peptidase C1A papain C-terminal" evidence="12">
    <location>
        <begin position="50"/>
        <end position="286"/>
    </location>
</feature>
<dbReference type="GO" id="GO:0016807">
    <property type="term" value="F:cysteine-type carboxypeptidase activity"/>
    <property type="evidence" value="ECO:0007669"/>
    <property type="project" value="UniProtKB-EC"/>
</dbReference>
<name>A0A3P3YAG2_PLABS</name>
<evidence type="ECO:0000256" key="10">
    <source>
        <dbReference type="ARBA" id="ARBA00023180"/>
    </source>
</evidence>